<feature type="region of interest" description="Disordered" evidence="1">
    <location>
        <begin position="26"/>
        <end position="52"/>
    </location>
</feature>
<reference evidence="4" key="1">
    <citation type="journal article" date="2018" name="Nat. Microbiol.">
        <title>Leveraging single-cell genomics to expand the fungal tree of life.</title>
        <authorList>
            <person name="Ahrendt S.R."/>
            <person name="Quandt C.A."/>
            <person name="Ciobanu D."/>
            <person name="Clum A."/>
            <person name="Salamov A."/>
            <person name="Andreopoulos B."/>
            <person name="Cheng J.F."/>
            <person name="Woyke T."/>
            <person name="Pelin A."/>
            <person name="Henrissat B."/>
            <person name="Reynolds N.K."/>
            <person name="Benny G.L."/>
            <person name="Smith M.E."/>
            <person name="James T.Y."/>
            <person name="Grigoriev I.V."/>
        </authorList>
    </citation>
    <scope>NUCLEOTIDE SEQUENCE [LARGE SCALE GENOMIC DNA]</scope>
</reference>
<gene>
    <name evidence="3" type="ORF">BJ684DRAFT_21046</name>
</gene>
<dbReference type="Pfam" id="PF20263">
    <property type="entry name" value="LYRM2-like"/>
    <property type="match status" value="1"/>
</dbReference>
<name>A0A4P9Y3M4_9FUNG</name>
<protein>
    <recommendedName>
        <fullName evidence="2">LYR motif-containing protein Cup1-like N-terminal domain-containing protein</fullName>
    </recommendedName>
</protein>
<proteinExistence type="predicted"/>
<evidence type="ECO:0000256" key="1">
    <source>
        <dbReference type="SAM" id="MobiDB-lite"/>
    </source>
</evidence>
<dbReference type="InterPro" id="IPR046896">
    <property type="entry name" value="Cup1-like_N"/>
</dbReference>
<dbReference type="OrthoDB" id="5521299at2759"/>
<sequence>MPLWLTLHCFAPSAFRRAVSPSHQVLRASSSRSAPTLPVMPRPRPGRSEPNYTLPPTALRAGRLKIPVVPHDASKVRSLYRALLREAGHFWDDRTRIYMLDRIKERFHTYAHWTWAPRVVSKLRDARRSLRIIKGANDGDRKHIQRILQMAYGRCGLLRHEFLKPFMKPPADHPPPTEPNPRLSPMTPELLALLTHYSKRLITPLPERRVLTNRRRARLQERHHKRNLKRVQAPLPEAILREVESKAQARACTQYQTKISVKEARRRRRHFQLLLKSIPILTAE</sequence>
<dbReference type="Proteomes" id="UP000267251">
    <property type="component" value="Unassembled WGS sequence"/>
</dbReference>
<evidence type="ECO:0000313" key="4">
    <source>
        <dbReference type="Proteomes" id="UP000267251"/>
    </source>
</evidence>
<evidence type="ECO:0000313" key="3">
    <source>
        <dbReference type="EMBL" id="RKP12410.1"/>
    </source>
</evidence>
<evidence type="ECO:0000259" key="2">
    <source>
        <dbReference type="Pfam" id="PF20263"/>
    </source>
</evidence>
<keyword evidence="4" id="KW-1185">Reference proteome</keyword>
<dbReference type="EMBL" id="KZ988342">
    <property type="protein sequence ID" value="RKP12410.1"/>
    <property type="molecule type" value="Genomic_DNA"/>
</dbReference>
<dbReference type="AlphaFoldDB" id="A0A4P9Y3M4"/>
<accession>A0A4P9Y3M4</accession>
<organism evidence="3 4">
    <name type="scientific">Piptocephalis cylindrospora</name>
    <dbReference type="NCBI Taxonomy" id="1907219"/>
    <lineage>
        <taxon>Eukaryota</taxon>
        <taxon>Fungi</taxon>
        <taxon>Fungi incertae sedis</taxon>
        <taxon>Zoopagomycota</taxon>
        <taxon>Zoopagomycotina</taxon>
        <taxon>Zoopagomycetes</taxon>
        <taxon>Zoopagales</taxon>
        <taxon>Piptocephalidaceae</taxon>
        <taxon>Piptocephalis</taxon>
    </lineage>
</organism>
<feature type="domain" description="LYR motif-containing protein Cup1-like N-terminal" evidence="2">
    <location>
        <begin position="79"/>
        <end position="163"/>
    </location>
</feature>
<dbReference type="CDD" id="cd20273">
    <property type="entry name" value="Complex1_LYR_unchar"/>
    <property type="match status" value="1"/>
</dbReference>